<dbReference type="EMBL" id="BGZK01000129">
    <property type="protein sequence ID" value="GBP21470.1"/>
    <property type="molecule type" value="Genomic_DNA"/>
</dbReference>
<keyword evidence="3" id="KW-1185">Reference proteome</keyword>
<dbReference type="Pfam" id="PF17906">
    <property type="entry name" value="HTH_48"/>
    <property type="match status" value="1"/>
</dbReference>
<reference evidence="2 3" key="1">
    <citation type="journal article" date="2019" name="Commun. Biol.">
        <title>The bagworm genome reveals a unique fibroin gene that provides high tensile strength.</title>
        <authorList>
            <person name="Kono N."/>
            <person name="Nakamura H."/>
            <person name="Ohtoshi R."/>
            <person name="Tomita M."/>
            <person name="Numata K."/>
            <person name="Arakawa K."/>
        </authorList>
    </citation>
    <scope>NUCLEOTIDE SEQUENCE [LARGE SCALE GENOMIC DNA]</scope>
</reference>
<dbReference type="Proteomes" id="UP000299102">
    <property type="component" value="Unassembled WGS sequence"/>
</dbReference>
<dbReference type="PANTHER" id="PTHR46060:SF2">
    <property type="entry name" value="HISTONE-LYSINE N-METHYLTRANSFERASE SETMAR"/>
    <property type="match status" value="1"/>
</dbReference>
<protein>
    <submittedName>
        <fullName evidence="2">Histone-lysine N-methyltransferase SETMAR</fullName>
    </submittedName>
</protein>
<dbReference type="GO" id="GO:0044547">
    <property type="term" value="F:DNA topoisomerase binding"/>
    <property type="evidence" value="ECO:0007669"/>
    <property type="project" value="TreeGrafter"/>
</dbReference>
<dbReference type="STRING" id="151549.A0A4C1U5D7"/>
<comment type="caution">
    <text evidence="2">The sequence shown here is derived from an EMBL/GenBank/DDBJ whole genome shotgun (WGS) entry which is preliminary data.</text>
</comment>
<dbReference type="GO" id="GO:0015074">
    <property type="term" value="P:DNA integration"/>
    <property type="evidence" value="ECO:0007669"/>
    <property type="project" value="TreeGrafter"/>
</dbReference>
<sequence length="141" mass="16695">MNEFNVEIQYIMKFYYKKGKNATQASKKICDFYGPNAVSVRLAQDWVKRFQSGNFDVRVEPRSGRPVTDKVDAILEKVEQHRYITSYDRPEKMKKPQNSFDLLKKAGYTKKLNTWVPHELTERRLMNRVLVCDSLVKPNRF</sequence>
<dbReference type="GO" id="GO:0000793">
    <property type="term" value="C:condensed chromosome"/>
    <property type="evidence" value="ECO:0007669"/>
    <property type="project" value="TreeGrafter"/>
</dbReference>
<dbReference type="GO" id="GO:0003690">
    <property type="term" value="F:double-stranded DNA binding"/>
    <property type="evidence" value="ECO:0007669"/>
    <property type="project" value="TreeGrafter"/>
</dbReference>
<dbReference type="GO" id="GO:0042800">
    <property type="term" value="F:histone H3K4 methyltransferase activity"/>
    <property type="evidence" value="ECO:0007669"/>
    <property type="project" value="TreeGrafter"/>
</dbReference>
<proteinExistence type="predicted"/>
<dbReference type="GO" id="GO:0044774">
    <property type="term" value="P:mitotic DNA integrity checkpoint signaling"/>
    <property type="evidence" value="ECO:0007669"/>
    <property type="project" value="TreeGrafter"/>
</dbReference>
<dbReference type="GO" id="GO:0046975">
    <property type="term" value="F:histone H3K36 methyltransferase activity"/>
    <property type="evidence" value="ECO:0007669"/>
    <property type="project" value="TreeGrafter"/>
</dbReference>
<dbReference type="AlphaFoldDB" id="A0A4C1U5D7"/>
<dbReference type="GO" id="GO:0031297">
    <property type="term" value="P:replication fork processing"/>
    <property type="evidence" value="ECO:0007669"/>
    <property type="project" value="TreeGrafter"/>
</dbReference>
<organism evidence="2 3">
    <name type="scientific">Eumeta variegata</name>
    <name type="common">Bagworm moth</name>
    <name type="synonym">Eumeta japonica</name>
    <dbReference type="NCBI Taxonomy" id="151549"/>
    <lineage>
        <taxon>Eukaryota</taxon>
        <taxon>Metazoa</taxon>
        <taxon>Ecdysozoa</taxon>
        <taxon>Arthropoda</taxon>
        <taxon>Hexapoda</taxon>
        <taxon>Insecta</taxon>
        <taxon>Pterygota</taxon>
        <taxon>Neoptera</taxon>
        <taxon>Endopterygota</taxon>
        <taxon>Lepidoptera</taxon>
        <taxon>Glossata</taxon>
        <taxon>Ditrysia</taxon>
        <taxon>Tineoidea</taxon>
        <taxon>Psychidae</taxon>
        <taxon>Oiketicinae</taxon>
        <taxon>Eumeta</taxon>
    </lineage>
</organism>
<dbReference type="GO" id="GO:0000014">
    <property type="term" value="F:single-stranded DNA endodeoxyribonuclease activity"/>
    <property type="evidence" value="ECO:0007669"/>
    <property type="project" value="TreeGrafter"/>
</dbReference>
<feature type="domain" description="Mos1 transposase HTH" evidence="1">
    <location>
        <begin position="8"/>
        <end position="54"/>
    </location>
</feature>
<dbReference type="GO" id="GO:0000729">
    <property type="term" value="P:DNA double-strand break processing"/>
    <property type="evidence" value="ECO:0007669"/>
    <property type="project" value="TreeGrafter"/>
</dbReference>
<dbReference type="Gene3D" id="1.10.10.1450">
    <property type="match status" value="1"/>
</dbReference>
<dbReference type="GO" id="GO:0003697">
    <property type="term" value="F:single-stranded DNA binding"/>
    <property type="evidence" value="ECO:0007669"/>
    <property type="project" value="TreeGrafter"/>
</dbReference>
<keyword evidence="2" id="KW-0808">Transferase</keyword>
<evidence type="ECO:0000313" key="3">
    <source>
        <dbReference type="Proteomes" id="UP000299102"/>
    </source>
</evidence>
<evidence type="ECO:0000259" key="1">
    <source>
        <dbReference type="Pfam" id="PF17906"/>
    </source>
</evidence>
<dbReference type="GO" id="GO:0032259">
    <property type="term" value="P:methylation"/>
    <property type="evidence" value="ECO:0007669"/>
    <property type="project" value="UniProtKB-KW"/>
</dbReference>
<keyword evidence="2" id="KW-0489">Methyltransferase</keyword>
<dbReference type="OrthoDB" id="616263at2759"/>
<dbReference type="InterPro" id="IPR052709">
    <property type="entry name" value="Transposase-MT_Hybrid"/>
</dbReference>
<evidence type="ECO:0000313" key="2">
    <source>
        <dbReference type="EMBL" id="GBP21470.1"/>
    </source>
</evidence>
<gene>
    <name evidence="2" type="primary">SETMAR</name>
    <name evidence="2" type="ORF">EVAR_12071_1</name>
</gene>
<dbReference type="GO" id="GO:0005634">
    <property type="term" value="C:nucleus"/>
    <property type="evidence" value="ECO:0007669"/>
    <property type="project" value="TreeGrafter"/>
</dbReference>
<dbReference type="PANTHER" id="PTHR46060">
    <property type="entry name" value="MARINER MOS1 TRANSPOSASE-LIKE PROTEIN"/>
    <property type="match status" value="1"/>
</dbReference>
<dbReference type="InterPro" id="IPR041426">
    <property type="entry name" value="Mos1_HTH"/>
</dbReference>
<dbReference type="GO" id="GO:0035861">
    <property type="term" value="C:site of double-strand break"/>
    <property type="evidence" value="ECO:0007669"/>
    <property type="project" value="TreeGrafter"/>
</dbReference>
<accession>A0A4C1U5D7</accession>
<dbReference type="GO" id="GO:0006303">
    <property type="term" value="P:double-strand break repair via nonhomologous end joining"/>
    <property type="evidence" value="ECO:0007669"/>
    <property type="project" value="TreeGrafter"/>
</dbReference>
<name>A0A4C1U5D7_EUMVA</name>